<feature type="region of interest" description="Disordered" evidence="1">
    <location>
        <begin position="333"/>
        <end position="357"/>
    </location>
</feature>
<dbReference type="PANTHER" id="PTHR10887">
    <property type="entry name" value="DNA2/NAM7 HELICASE FAMILY"/>
    <property type="match status" value="1"/>
</dbReference>
<dbReference type="Pfam" id="PF13087">
    <property type="entry name" value="AAA_12"/>
    <property type="match status" value="1"/>
</dbReference>
<keyword evidence="3" id="KW-0067">ATP-binding</keyword>
<feature type="compositionally biased region" description="Basic and acidic residues" evidence="1">
    <location>
        <begin position="338"/>
        <end position="357"/>
    </location>
</feature>
<dbReference type="CDD" id="cd18808">
    <property type="entry name" value="SF1_C_Upf1"/>
    <property type="match status" value="1"/>
</dbReference>
<keyword evidence="3" id="KW-0547">Nucleotide-binding</keyword>
<dbReference type="Gene3D" id="3.40.50.300">
    <property type="entry name" value="P-loop containing nucleotide triphosphate hydrolases"/>
    <property type="match status" value="1"/>
</dbReference>
<dbReference type="InterPro" id="IPR027417">
    <property type="entry name" value="P-loop_NTPase"/>
</dbReference>
<accession>A0ABR1V1C4</accession>
<keyword evidence="3" id="KW-0347">Helicase</keyword>
<feature type="domain" description="DNA2/NAM7 helicase-like C-terminal" evidence="2">
    <location>
        <begin position="81"/>
        <end position="266"/>
    </location>
</feature>
<reference evidence="3 4" key="1">
    <citation type="submission" date="2023-01" db="EMBL/GenBank/DDBJ databases">
        <title>Analysis of 21 Apiospora genomes using comparative genomics revels a genus with tremendous synthesis potential of carbohydrate active enzymes and secondary metabolites.</title>
        <authorList>
            <person name="Sorensen T."/>
        </authorList>
    </citation>
    <scope>NUCLEOTIDE SEQUENCE [LARGE SCALE GENOMIC DNA]</scope>
    <source>
        <strain evidence="3 4">CBS 114990</strain>
    </source>
</reference>
<dbReference type="SUPFAM" id="SSF52540">
    <property type="entry name" value="P-loop containing nucleoside triphosphate hydrolases"/>
    <property type="match status" value="1"/>
</dbReference>
<name>A0ABR1V1C4_9PEZI</name>
<feature type="region of interest" description="Disordered" evidence="1">
    <location>
        <begin position="582"/>
        <end position="601"/>
    </location>
</feature>
<dbReference type="Proteomes" id="UP001433268">
    <property type="component" value="Unassembled WGS sequence"/>
</dbReference>
<dbReference type="GO" id="GO:0004386">
    <property type="term" value="F:helicase activity"/>
    <property type="evidence" value="ECO:0007669"/>
    <property type="project" value="UniProtKB-KW"/>
</dbReference>
<evidence type="ECO:0000259" key="2">
    <source>
        <dbReference type="Pfam" id="PF13087"/>
    </source>
</evidence>
<organism evidence="3 4">
    <name type="scientific">Apiospora hydei</name>
    <dbReference type="NCBI Taxonomy" id="1337664"/>
    <lineage>
        <taxon>Eukaryota</taxon>
        <taxon>Fungi</taxon>
        <taxon>Dikarya</taxon>
        <taxon>Ascomycota</taxon>
        <taxon>Pezizomycotina</taxon>
        <taxon>Sordariomycetes</taxon>
        <taxon>Xylariomycetidae</taxon>
        <taxon>Amphisphaeriales</taxon>
        <taxon>Apiosporaceae</taxon>
        <taxon>Apiospora</taxon>
    </lineage>
</organism>
<dbReference type="GeneID" id="92049102"/>
<proteinExistence type="predicted"/>
<sequence>MFKIISDAGIIVGTPTAAKKVADNPDIDFDPLVVWSDETRSNLGADPKQPHQMTFSASGKFQRKNSELYFVNQFVHQLGTTSLLQRMSDGRYPVSNLRITHRMQGELETFPSHQLYDGRMISATEDITDEVERLRQPIGIYGRDVAQSFLVLNMHGTSEEKDGTSYLNRTKAGFVVHPGKRARVAIIAPYESQRIHYSELLAKVSDAEFVRDLVHFRTIPHVQGHEAEIVIFDTVRTSRLGFLVEHENANVCLTRAKHGLFVVGNLNCGTGPSAGPFANLKAHLFSLNATSCLASGAFPAKCALSALVIITYATRYQNKKGGRNQTLRQMMGISAGTSDEKDKGKEKAPADDKPEKDESQLLALQIMVAQSTIPVGGMQGKANDTSLDEPPIDTALIMARPIPTSPSEDQRILHHAHLVARWIRDNCDGTNRVWSWGKEFGIVPIHRDSVVMYMDDQDKDKPGELWYFVLSNCHQMLQNDLTMDQRDKARADVVVEGFGPPQILAKTVLEVAVDHGIRVSEMKQRIEDVFENPQHVLRFQRQEAQCLSEEEARLWDIRDQVQAHLLQHTELGLWLEDPDPPLHAHTSLPDQKTVPGALGSR</sequence>
<evidence type="ECO:0000313" key="3">
    <source>
        <dbReference type="EMBL" id="KAK8064980.1"/>
    </source>
</evidence>
<evidence type="ECO:0000256" key="1">
    <source>
        <dbReference type="SAM" id="MobiDB-lite"/>
    </source>
</evidence>
<dbReference type="RefSeq" id="XP_066661734.1">
    <property type="nucleotide sequence ID" value="XM_066816042.1"/>
</dbReference>
<keyword evidence="3" id="KW-0378">Hydrolase</keyword>
<dbReference type="PANTHER" id="PTHR10887:SF495">
    <property type="entry name" value="HELICASE SENATAXIN ISOFORM X1-RELATED"/>
    <property type="match status" value="1"/>
</dbReference>
<protein>
    <submittedName>
        <fullName evidence="3">Superfamily I DNA/RNA helicase</fullName>
    </submittedName>
</protein>
<dbReference type="InterPro" id="IPR045055">
    <property type="entry name" value="DNA2/NAM7-like"/>
</dbReference>
<dbReference type="EMBL" id="JAQQWN010000009">
    <property type="protein sequence ID" value="KAK8064980.1"/>
    <property type="molecule type" value="Genomic_DNA"/>
</dbReference>
<comment type="caution">
    <text evidence="3">The sequence shown here is derived from an EMBL/GenBank/DDBJ whole genome shotgun (WGS) entry which is preliminary data.</text>
</comment>
<keyword evidence="4" id="KW-1185">Reference proteome</keyword>
<dbReference type="InterPro" id="IPR041679">
    <property type="entry name" value="DNA2/NAM7-like_C"/>
</dbReference>
<evidence type="ECO:0000313" key="4">
    <source>
        <dbReference type="Proteomes" id="UP001433268"/>
    </source>
</evidence>
<dbReference type="InterPro" id="IPR047187">
    <property type="entry name" value="SF1_C_Upf1"/>
</dbReference>
<gene>
    <name evidence="3" type="ORF">PG997_011727</name>
</gene>